<reference evidence="2 3" key="1">
    <citation type="submission" date="2021-01" db="EMBL/GenBank/DDBJ databases">
        <title>011410 draft genome.</title>
        <authorList>
            <person name="Lang L."/>
        </authorList>
    </citation>
    <scope>NUCLEOTIDE SEQUENCE [LARGE SCALE GENOMIC DNA]</scope>
    <source>
        <strain evidence="2 3">KCTC 42845</strain>
    </source>
</reference>
<organism evidence="2 3">
    <name type="scientific">Paracoccus aerius</name>
    <dbReference type="NCBI Taxonomy" id="1915382"/>
    <lineage>
        <taxon>Bacteria</taxon>
        <taxon>Pseudomonadati</taxon>
        <taxon>Pseudomonadota</taxon>
        <taxon>Alphaproteobacteria</taxon>
        <taxon>Rhodobacterales</taxon>
        <taxon>Paracoccaceae</taxon>
        <taxon>Paracoccus</taxon>
    </lineage>
</organism>
<dbReference type="RefSeq" id="WP_191312214.1">
    <property type="nucleotide sequence ID" value="NZ_BNCL01000020.1"/>
</dbReference>
<evidence type="ECO:0000313" key="2">
    <source>
        <dbReference type="EMBL" id="MBL3673816.1"/>
    </source>
</evidence>
<comment type="caution">
    <text evidence="2">The sequence shown here is derived from an EMBL/GenBank/DDBJ whole genome shotgun (WGS) entry which is preliminary data.</text>
</comment>
<evidence type="ECO:0000256" key="1">
    <source>
        <dbReference type="SAM" id="MobiDB-lite"/>
    </source>
</evidence>
<proteinExistence type="predicted"/>
<dbReference type="InterPro" id="IPR021327">
    <property type="entry name" value="DUF2934"/>
</dbReference>
<keyword evidence="3" id="KW-1185">Reference proteome</keyword>
<feature type="region of interest" description="Disordered" evidence="1">
    <location>
        <begin position="1"/>
        <end position="138"/>
    </location>
</feature>
<dbReference type="EMBL" id="JAESHT010000007">
    <property type="protein sequence ID" value="MBL3673816.1"/>
    <property type="molecule type" value="Genomic_DNA"/>
</dbReference>
<accession>A0ABS1S533</accession>
<feature type="compositionally biased region" description="Low complexity" evidence="1">
    <location>
        <begin position="62"/>
        <end position="75"/>
    </location>
</feature>
<dbReference type="Proteomes" id="UP000644749">
    <property type="component" value="Unassembled WGS sequence"/>
</dbReference>
<feature type="compositionally biased region" description="Basic and acidic residues" evidence="1">
    <location>
        <begin position="1"/>
        <end position="39"/>
    </location>
</feature>
<protein>
    <submittedName>
        <fullName evidence="2">DUF2934 domain-containing protein</fullName>
    </submittedName>
</protein>
<dbReference type="Pfam" id="PF11154">
    <property type="entry name" value="DUF2934"/>
    <property type="match status" value="1"/>
</dbReference>
<evidence type="ECO:0000313" key="3">
    <source>
        <dbReference type="Proteomes" id="UP000644749"/>
    </source>
</evidence>
<name>A0ABS1S533_9RHOB</name>
<sequence>MNEDHLQKVRERAHALWERAGRPHGQDAEHWAQAEREVAAEEDEPSSASVGGTTGPRRRKPGPGADQAAAGVPAAKRARAGGRADDVATDGPKAKRGRKPKAGPGEGAETVKAASNGRSKKTSGDGAVVPAGTASRKT</sequence>
<gene>
    <name evidence="2" type="ORF">JL111_09985</name>
</gene>